<comment type="caution">
    <text evidence="4">The sequence shown here is derived from an EMBL/GenBank/DDBJ whole genome shotgun (WGS) entry which is preliminary data.</text>
</comment>
<protein>
    <recommendedName>
        <fullName evidence="3">EF-hand domain-containing protein</fullName>
    </recommendedName>
</protein>
<name>A0A226EPI8_FOLCA</name>
<feature type="region of interest" description="Disordered" evidence="2">
    <location>
        <begin position="1"/>
        <end position="24"/>
    </location>
</feature>
<evidence type="ECO:0000313" key="4">
    <source>
        <dbReference type="EMBL" id="OXA58954.1"/>
    </source>
</evidence>
<dbReference type="InterPro" id="IPR011992">
    <property type="entry name" value="EF-hand-dom_pair"/>
</dbReference>
<dbReference type="EMBL" id="LNIX01000002">
    <property type="protein sequence ID" value="OXA58954.1"/>
    <property type="molecule type" value="Genomic_DNA"/>
</dbReference>
<evidence type="ECO:0000256" key="1">
    <source>
        <dbReference type="ARBA" id="ARBA00022837"/>
    </source>
</evidence>
<dbReference type="SUPFAM" id="SSF47473">
    <property type="entry name" value="EF-hand"/>
    <property type="match status" value="1"/>
</dbReference>
<organism evidence="4 5">
    <name type="scientific">Folsomia candida</name>
    <name type="common">Springtail</name>
    <dbReference type="NCBI Taxonomy" id="158441"/>
    <lineage>
        <taxon>Eukaryota</taxon>
        <taxon>Metazoa</taxon>
        <taxon>Ecdysozoa</taxon>
        <taxon>Arthropoda</taxon>
        <taxon>Hexapoda</taxon>
        <taxon>Collembola</taxon>
        <taxon>Entomobryomorpha</taxon>
        <taxon>Isotomoidea</taxon>
        <taxon>Isotomidae</taxon>
        <taxon>Proisotominae</taxon>
        <taxon>Folsomia</taxon>
    </lineage>
</organism>
<evidence type="ECO:0000313" key="5">
    <source>
        <dbReference type="Proteomes" id="UP000198287"/>
    </source>
</evidence>
<reference evidence="4 5" key="1">
    <citation type="submission" date="2015-12" db="EMBL/GenBank/DDBJ databases">
        <title>The genome of Folsomia candida.</title>
        <authorList>
            <person name="Faddeeva A."/>
            <person name="Derks M.F."/>
            <person name="Anvar Y."/>
            <person name="Smit S."/>
            <person name="Van Straalen N."/>
            <person name="Roelofs D."/>
        </authorList>
    </citation>
    <scope>NUCLEOTIDE SEQUENCE [LARGE SCALE GENOMIC DNA]</scope>
    <source>
        <strain evidence="4 5">VU population</strain>
        <tissue evidence="4">Whole body</tissue>
    </source>
</reference>
<proteinExistence type="predicted"/>
<dbReference type="Proteomes" id="UP000198287">
    <property type="component" value="Unassembled WGS sequence"/>
</dbReference>
<dbReference type="Pfam" id="PF13202">
    <property type="entry name" value="EF-hand_5"/>
    <property type="match status" value="1"/>
</dbReference>
<dbReference type="AlphaFoldDB" id="A0A226EPI8"/>
<feature type="domain" description="EF-hand" evidence="3">
    <location>
        <begin position="202"/>
        <end position="237"/>
    </location>
</feature>
<dbReference type="PROSITE" id="PS00018">
    <property type="entry name" value="EF_HAND_1"/>
    <property type="match status" value="1"/>
</dbReference>
<evidence type="ECO:0000259" key="3">
    <source>
        <dbReference type="PROSITE" id="PS50222"/>
    </source>
</evidence>
<accession>A0A226EPI8</accession>
<dbReference type="PROSITE" id="PS50222">
    <property type="entry name" value="EF_HAND_2"/>
    <property type="match status" value="1"/>
</dbReference>
<evidence type="ECO:0000256" key="2">
    <source>
        <dbReference type="SAM" id="MobiDB-lite"/>
    </source>
</evidence>
<keyword evidence="5" id="KW-1185">Reference proteome</keyword>
<gene>
    <name evidence="4" type="ORF">Fcan01_04721</name>
</gene>
<dbReference type="InterPro" id="IPR002048">
    <property type="entry name" value="EF_hand_dom"/>
</dbReference>
<sequence>MGSGNSRELDDRSHFQDSSPHSGESYWGPLSVRSVVIAAAPVTYSVGKATGAALAASLSGISSPSIGVVVVTGALRSVRIPYFKLHPVTNMKILSILITTILQHLINYSKMAMADCCTSFIAYGCTVDGYPMSRVGFSETCLDCTVPTPCCGYQSCNIFCCNCECRKQWNCEQFMGCVLDKGRRKRSLRNDFAQMEYELEIDPDIGAYTIFNSVDTNSDGRLDLDEVKTWTKLRNVTFSNNEFRAMDVSGDGYLQLGEIDDVNDD</sequence>
<dbReference type="GO" id="GO:0005509">
    <property type="term" value="F:calcium ion binding"/>
    <property type="evidence" value="ECO:0007669"/>
    <property type="project" value="InterPro"/>
</dbReference>
<dbReference type="Gene3D" id="1.10.238.10">
    <property type="entry name" value="EF-hand"/>
    <property type="match status" value="1"/>
</dbReference>
<keyword evidence="1" id="KW-0106">Calcium</keyword>
<dbReference type="InterPro" id="IPR018247">
    <property type="entry name" value="EF_Hand_1_Ca_BS"/>
</dbReference>